<dbReference type="Proteomes" id="UP000467841">
    <property type="component" value="Unassembled WGS sequence"/>
</dbReference>
<organism evidence="1 2">
    <name type="scientific">Microthlaspi erraticum</name>
    <dbReference type="NCBI Taxonomy" id="1685480"/>
    <lineage>
        <taxon>Eukaryota</taxon>
        <taxon>Viridiplantae</taxon>
        <taxon>Streptophyta</taxon>
        <taxon>Embryophyta</taxon>
        <taxon>Tracheophyta</taxon>
        <taxon>Spermatophyta</taxon>
        <taxon>Magnoliopsida</taxon>
        <taxon>eudicotyledons</taxon>
        <taxon>Gunneridae</taxon>
        <taxon>Pentapetalae</taxon>
        <taxon>rosids</taxon>
        <taxon>malvids</taxon>
        <taxon>Brassicales</taxon>
        <taxon>Brassicaceae</taxon>
        <taxon>Coluteocarpeae</taxon>
        <taxon>Microthlaspi</taxon>
    </lineage>
</organism>
<gene>
    <name evidence="1" type="ORF">MERR_LOCUS30003</name>
</gene>
<reference evidence="1" key="1">
    <citation type="submission" date="2020-01" db="EMBL/GenBank/DDBJ databases">
        <authorList>
            <person name="Mishra B."/>
        </authorList>
    </citation>
    <scope>NUCLEOTIDE SEQUENCE [LARGE SCALE GENOMIC DNA]</scope>
</reference>
<evidence type="ECO:0000313" key="2">
    <source>
        <dbReference type="Proteomes" id="UP000467841"/>
    </source>
</evidence>
<sequence>MVWALSSCIQLFRGSNPMENPTIPSRAPTEGMLNPLWPSGFEPWSVLGLTSLKYTGIRPLDQREEISVVKKKNFGKEKKDSAYVAAEIEDKRGAKVNGNLKKCVCIAYETLRASDKELFKYRSDSKVEIGVSSHNLEEGDEVEVGESYEIGVFSMKR</sequence>
<comment type="caution">
    <text evidence="1">The sequence shown here is derived from an EMBL/GenBank/DDBJ whole genome shotgun (WGS) entry which is preliminary data.</text>
</comment>
<keyword evidence="2" id="KW-1185">Reference proteome</keyword>
<dbReference type="EMBL" id="CACVBM020001274">
    <property type="protein sequence ID" value="CAA7042768.1"/>
    <property type="molecule type" value="Genomic_DNA"/>
</dbReference>
<accession>A0A6D2JP68</accession>
<name>A0A6D2JP68_9BRAS</name>
<evidence type="ECO:0000313" key="1">
    <source>
        <dbReference type="EMBL" id="CAA7042768.1"/>
    </source>
</evidence>
<protein>
    <submittedName>
        <fullName evidence="1">Uncharacterized protein</fullName>
    </submittedName>
</protein>
<proteinExistence type="predicted"/>
<dbReference type="OrthoDB" id="7677582at2759"/>
<dbReference type="AlphaFoldDB" id="A0A6D2JP68"/>